<sequence length="96" mass="10391">MRTRGNPWLRLGVDSLWLGVEAQRVMTLRMMKLAAGGPAAAAEAQLMVTEKMRAAAETQAQVVTSVMTGKGHLAPSRAVASYRRKVRANGRRLSKG</sequence>
<name>A0A328AUN9_9CAUL</name>
<evidence type="ECO:0008006" key="3">
    <source>
        <dbReference type="Google" id="ProtNLM"/>
    </source>
</evidence>
<dbReference type="Proteomes" id="UP000249842">
    <property type="component" value="Unassembled WGS sequence"/>
</dbReference>
<proteinExistence type="predicted"/>
<comment type="caution">
    <text evidence="1">The sequence shown here is derived from an EMBL/GenBank/DDBJ whole genome shotgun (WGS) entry which is preliminary data.</text>
</comment>
<keyword evidence="2" id="KW-1185">Reference proteome</keyword>
<organism evidence="1 2">
    <name type="scientific">Phenylobacterium hankyongense</name>
    <dbReference type="NCBI Taxonomy" id="1813876"/>
    <lineage>
        <taxon>Bacteria</taxon>
        <taxon>Pseudomonadati</taxon>
        <taxon>Pseudomonadota</taxon>
        <taxon>Alphaproteobacteria</taxon>
        <taxon>Caulobacterales</taxon>
        <taxon>Caulobacteraceae</taxon>
        <taxon>Phenylobacterium</taxon>
    </lineage>
</organism>
<dbReference type="AlphaFoldDB" id="A0A328AUN9"/>
<dbReference type="EMBL" id="QFYP01000001">
    <property type="protein sequence ID" value="RAK58319.1"/>
    <property type="molecule type" value="Genomic_DNA"/>
</dbReference>
<dbReference type="OrthoDB" id="7432973at2"/>
<evidence type="ECO:0000313" key="2">
    <source>
        <dbReference type="Proteomes" id="UP000249842"/>
    </source>
</evidence>
<reference evidence="2" key="1">
    <citation type="submission" date="2018-05" db="EMBL/GenBank/DDBJ databases">
        <authorList>
            <person name="Li X."/>
        </authorList>
    </citation>
    <scope>NUCLEOTIDE SEQUENCE [LARGE SCALE GENOMIC DNA]</scope>
    <source>
        <strain evidence="2">HKS-05</strain>
    </source>
</reference>
<protein>
    <recommendedName>
        <fullName evidence="3">Antifreeze protein</fullName>
    </recommendedName>
</protein>
<dbReference type="RefSeq" id="WP_111455591.1">
    <property type="nucleotide sequence ID" value="NZ_QFYP01000001.1"/>
</dbReference>
<evidence type="ECO:0000313" key="1">
    <source>
        <dbReference type="EMBL" id="RAK58319.1"/>
    </source>
</evidence>
<accession>A0A328AUN9</accession>
<gene>
    <name evidence="1" type="ORF">DJ021_00070</name>
</gene>